<dbReference type="EMBL" id="CP029822">
    <property type="protein sequence ID" value="AZS51541.1"/>
    <property type="molecule type" value="Genomic_DNA"/>
</dbReference>
<proteinExistence type="predicted"/>
<accession>A0A3Q9JMC1</accession>
<dbReference type="AlphaFoldDB" id="A0A3Q9JMC1"/>
<dbReference type="Proteomes" id="UP000273143">
    <property type="component" value="Chromosome"/>
</dbReference>
<dbReference type="InterPro" id="IPR011990">
    <property type="entry name" value="TPR-like_helical_dom_sf"/>
</dbReference>
<gene>
    <name evidence="2" type="ORF">DM558_12510</name>
</gene>
<evidence type="ECO:0000313" key="3">
    <source>
        <dbReference type="Proteomes" id="UP000273143"/>
    </source>
</evidence>
<evidence type="ECO:0008006" key="4">
    <source>
        <dbReference type="Google" id="ProtNLM"/>
    </source>
</evidence>
<organism evidence="2 3">
    <name type="scientific">Entomomonas moraniae</name>
    <dbReference type="NCBI Taxonomy" id="2213226"/>
    <lineage>
        <taxon>Bacteria</taxon>
        <taxon>Pseudomonadati</taxon>
        <taxon>Pseudomonadota</taxon>
        <taxon>Gammaproteobacteria</taxon>
        <taxon>Pseudomonadales</taxon>
        <taxon>Pseudomonadaceae</taxon>
        <taxon>Entomomonas</taxon>
    </lineage>
</organism>
<keyword evidence="3" id="KW-1185">Reference proteome</keyword>
<feature type="chain" id="PRO_5018675414" description="Outer membrane assembly lipoprotein YfiO" evidence="1">
    <location>
        <begin position="22"/>
        <end position="725"/>
    </location>
</feature>
<dbReference type="Gene3D" id="1.25.40.10">
    <property type="entry name" value="Tetratricopeptide repeat domain"/>
    <property type="match status" value="1"/>
</dbReference>
<dbReference type="KEGG" id="emo:DM558_12510"/>
<reference evidence="3" key="1">
    <citation type="submission" date="2018-06" db="EMBL/GenBank/DDBJ databases">
        <title>Complete genome of Pseudomonas insecticola strain QZS01.</title>
        <authorList>
            <person name="Wang J."/>
            <person name="Su Q."/>
        </authorList>
    </citation>
    <scope>NUCLEOTIDE SEQUENCE [LARGE SCALE GENOMIC DNA]</scope>
    <source>
        <strain evidence="3">QZS01</strain>
    </source>
</reference>
<evidence type="ECO:0000313" key="2">
    <source>
        <dbReference type="EMBL" id="AZS51541.1"/>
    </source>
</evidence>
<feature type="signal peptide" evidence="1">
    <location>
        <begin position="1"/>
        <end position="21"/>
    </location>
</feature>
<keyword evidence="1" id="KW-0732">Signal</keyword>
<name>A0A3Q9JMC1_9GAMM</name>
<dbReference type="RefSeq" id="WP_127164288.1">
    <property type="nucleotide sequence ID" value="NZ_CP029822.1"/>
</dbReference>
<evidence type="ECO:0000256" key="1">
    <source>
        <dbReference type="SAM" id="SignalP"/>
    </source>
</evidence>
<sequence>MKLLKLLFYSFIFNNFFILFANASNDINYCNFSLSLTNTKNDICSNLPFLSPFNDSRTNLTLLIDNVNTQKAIFRSLSSPQNKAPYLPNDIRKNIAQIPFEFTIYDAYLDEVEYAKQLKINKIKKQIDEKTKHLILDVMKNDSLLDNNDFLSSPALPFIEQISKTYGLNEQERKDLFSARYLLFDNPTADISSFINNSKSFTAQYFVNYLQGISHFYKKDYDKALKYFTDASTASQPWVKEASLYMIARTLLNKGQNGAFNHWYEIDFKKINKKIMTQSYYAFNHYLKKYPTGKYTYSAYALLRRIYWLNSNQFALAKSYETLLSKNNPSNSYADLILEIDNKIFFNNQFKLSYSLSKTPKLLAVYDLLKMRSNQLSKEDLDSQEKFFKKYPKLFTFLQATYFTYNEPNPDKVLLLSNQLEDRHDLNDSTLFSLQVLRALALENTGQWLAAENLWEHLNSTVSSPYQLSLVELGLALNYEKTNRIIAAFNTNSPIKTAQLRYILLRKSASREQLKQLLLNNALSSTEKSSIIYLILYKDLLSQHYDDFLEDTALLTNNQLDTTPLENISLYGKAYLTLFSESIPSHPDYSCPSPIILANILKLNPKEARSLNCLGEFSQFYKLPYTRYMLPSPKDIGELGSNNPTTFGQYLYSPLKGYQFVIDDKNASEEDKAYALYKAIRCFSGSGYNRCDKQIIPQAKRREWFQQLHTKYAKTTWAKQQPIYW</sequence>
<protein>
    <recommendedName>
        <fullName evidence="4">Outer membrane assembly lipoprotein YfiO</fullName>
    </recommendedName>
</protein>